<accession>A0A6J4SZ90</accession>
<feature type="non-terminal residue" evidence="2">
    <location>
        <position position="212"/>
    </location>
</feature>
<dbReference type="EMBL" id="CADCVQ010000105">
    <property type="protein sequence ID" value="CAA9509027.1"/>
    <property type="molecule type" value="Genomic_DNA"/>
</dbReference>
<protein>
    <submittedName>
        <fullName evidence="2">Uncharacterized protein</fullName>
    </submittedName>
</protein>
<feature type="compositionally biased region" description="Basic and acidic residues" evidence="1">
    <location>
        <begin position="105"/>
        <end position="118"/>
    </location>
</feature>
<feature type="region of interest" description="Disordered" evidence="1">
    <location>
        <begin position="1"/>
        <end position="38"/>
    </location>
</feature>
<proteinExistence type="predicted"/>
<feature type="non-terminal residue" evidence="2">
    <location>
        <position position="1"/>
    </location>
</feature>
<feature type="region of interest" description="Disordered" evidence="1">
    <location>
        <begin position="98"/>
        <end position="118"/>
    </location>
</feature>
<evidence type="ECO:0000313" key="2">
    <source>
        <dbReference type="EMBL" id="CAA9509027.1"/>
    </source>
</evidence>
<feature type="region of interest" description="Disordered" evidence="1">
    <location>
        <begin position="144"/>
        <end position="192"/>
    </location>
</feature>
<evidence type="ECO:0000256" key="1">
    <source>
        <dbReference type="SAM" id="MobiDB-lite"/>
    </source>
</evidence>
<organism evidence="2">
    <name type="scientific">uncultured Solirubrobacteraceae bacterium</name>
    <dbReference type="NCBI Taxonomy" id="1162706"/>
    <lineage>
        <taxon>Bacteria</taxon>
        <taxon>Bacillati</taxon>
        <taxon>Actinomycetota</taxon>
        <taxon>Thermoleophilia</taxon>
        <taxon>Solirubrobacterales</taxon>
        <taxon>Solirubrobacteraceae</taxon>
        <taxon>environmental samples</taxon>
    </lineage>
</organism>
<sequence>ARQPPFLPHRRRRPRGARRTRRQRRQRERRRPRSVRTVMRRPGACKDVPAVAGPCRLHRALGRGLRDGRPRLVDDRRRVGRVGQRAVARRWQQRLQVSVAAGGRSRHEPRDLRRHHAPDDPLLRQAADRRHAFVRLAARRRAVRDRRRRRRVAADRRGHERRKLAADSCDGRRREPPAAPAGRDDARELPLHGGGCRLLDRRRVGRPLLAAL</sequence>
<gene>
    <name evidence="2" type="ORF">AVDCRST_MAG67-2605</name>
</gene>
<name>A0A6J4SZ90_9ACTN</name>
<feature type="compositionally biased region" description="Basic residues" evidence="1">
    <location>
        <begin position="8"/>
        <end position="34"/>
    </location>
</feature>
<reference evidence="2" key="1">
    <citation type="submission" date="2020-02" db="EMBL/GenBank/DDBJ databases">
        <authorList>
            <person name="Meier V. D."/>
        </authorList>
    </citation>
    <scope>NUCLEOTIDE SEQUENCE</scope>
    <source>
        <strain evidence="2">AVDCRST_MAG67</strain>
    </source>
</reference>
<dbReference type="AlphaFoldDB" id="A0A6J4SZ90"/>
<feature type="compositionally biased region" description="Basic and acidic residues" evidence="1">
    <location>
        <begin position="152"/>
        <end position="190"/>
    </location>
</feature>